<protein>
    <submittedName>
        <fullName evidence="2">Uncharacterized protein</fullName>
    </submittedName>
</protein>
<evidence type="ECO:0000313" key="3">
    <source>
        <dbReference type="Proteomes" id="UP000196027"/>
    </source>
</evidence>
<dbReference type="Proteomes" id="UP000196027">
    <property type="component" value="Chromosome"/>
</dbReference>
<dbReference type="AlphaFoldDB" id="A0A1Y0IAN7"/>
<keyword evidence="3" id="KW-1185">Reference proteome</keyword>
<sequence length="64" mass="7308">MSRKHALEPETNTNVDFLTLMAKKALNNGYFAETMPNSSRTEKFDYPSDVSSANRMDTNREGYN</sequence>
<reference evidence="2 3" key="1">
    <citation type="submission" date="2017-05" db="EMBL/GenBank/DDBJ databases">
        <title>Genomic insights into alkan degradation activity of Oleiphilus messinensis.</title>
        <authorList>
            <person name="Kozyavkin S.A."/>
            <person name="Slesarev A.I."/>
            <person name="Golyshin P.N."/>
            <person name="Korzhenkov A."/>
            <person name="Golyshina O.N."/>
            <person name="Toshchakov S.V."/>
        </authorList>
    </citation>
    <scope>NUCLEOTIDE SEQUENCE [LARGE SCALE GENOMIC DNA]</scope>
    <source>
        <strain evidence="2 3">ME102</strain>
    </source>
</reference>
<organism evidence="2 3">
    <name type="scientific">Oleiphilus messinensis</name>
    <dbReference type="NCBI Taxonomy" id="141451"/>
    <lineage>
        <taxon>Bacteria</taxon>
        <taxon>Pseudomonadati</taxon>
        <taxon>Pseudomonadota</taxon>
        <taxon>Gammaproteobacteria</taxon>
        <taxon>Oceanospirillales</taxon>
        <taxon>Oleiphilaceae</taxon>
        <taxon>Oleiphilus</taxon>
    </lineage>
</organism>
<feature type="region of interest" description="Disordered" evidence="1">
    <location>
        <begin position="33"/>
        <end position="64"/>
    </location>
</feature>
<evidence type="ECO:0000256" key="1">
    <source>
        <dbReference type="SAM" id="MobiDB-lite"/>
    </source>
</evidence>
<dbReference type="EMBL" id="CP021425">
    <property type="protein sequence ID" value="ARU57592.1"/>
    <property type="molecule type" value="Genomic_DNA"/>
</dbReference>
<name>A0A1Y0IAN7_9GAMM</name>
<dbReference type="KEGG" id="ome:OLMES_3562"/>
<evidence type="ECO:0000313" key="2">
    <source>
        <dbReference type="EMBL" id="ARU57592.1"/>
    </source>
</evidence>
<gene>
    <name evidence="2" type="ORF">OLMES_3562</name>
</gene>
<accession>A0A1Y0IAN7</accession>
<proteinExistence type="predicted"/>